<dbReference type="SUPFAM" id="SSF51735">
    <property type="entry name" value="NAD(P)-binding Rossmann-fold domains"/>
    <property type="match status" value="1"/>
</dbReference>
<dbReference type="PATRIC" id="fig|1618334.3.peg.175"/>
<evidence type="ECO:0000313" key="4">
    <source>
        <dbReference type="Proteomes" id="UP000033934"/>
    </source>
</evidence>
<protein>
    <submittedName>
        <fullName evidence="3">UDP-glucose 4-epimerase</fullName>
    </submittedName>
</protein>
<proteinExistence type="inferred from homology"/>
<sequence length="308" mass="33951">MKILITGGAGFIGSQVADKFIEKGHQVAIIDNLSTGFKENLNPKAKFYEVDLENAEDVRRAIAEFQPEVIDHHAAQVDVRKAVEDPVMDAKKNILGGLNLLQAALDQKVQKFIYANSGGAGYGDPEELPCTEKSPIKPISPYGVTKMCFEMYLHFAHVVHGLNFVSLRYPNVFGPRQTFGEAGVVAIFTHLMLKNEQPTIFGDGLSTRDYCFVGDIMAANLLALENNQAAGAYNVGTGEETSVNKVFEVIKSATNYQGEPIYADPRSGEIQRIVLDSTRLRSELGWSPSVTFEEGITETIKWHKSHKL</sequence>
<evidence type="ECO:0000256" key="1">
    <source>
        <dbReference type="ARBA" id="ARBA00007637"/>
    </source>
</evidence>
<dbReference type="Pfam" id="PF01370">
    <property type="entry name" value="Epimerase"/>
    <property type="match status" value="1"/>
</dbReference>
<dbReference type="Gene3D" id="3.40.50.720">
    <property type="entry name" value="NAD(P)-binding Rossmann-like Domain"/>
    <property type="match status" value="1"/>
</dbReference>
<dbReference type="InterPro" id="IPR001509">
    <property type="entry name" value="Epimerase_deHydtase"/>
</dbReference>
<dbReference type="Proteomes" id="UP000033934">
    <property type="component" value="Unassembled WGS sequence"/>
</dbReference>
<organism evidence="3 4">
    <name type="scientific">Berkelbacteria bacterium GW2011_GWA2_38_9</name>
    <dbReference type="NCBI Taxonomy" id="1618334"/>
    <lineage>
        <taxon>Bacteria</taxon>
        <taxon>Candidatus Berkelbacteria</taxon>
    </lineage>
</organism>
<gene>
    <name evidence="3" type="ORF">UT11_C0008G0011</name>
</gene>
<feature type="domain" description="NAD-dependent epimerase/dehydratase" evidence="2">
    <location>
        <begin position="3"/>
        <end position="236"/>
    </location>
</feature>
<accession>A0A0G0LEL9</accession>
<dbReference type="EMBL" id="LBVO01000008">
    <property type="protein sequence ID" value="KKQ90323.1"/>
    <property type="molecule type" value="Genomic_DNA"/>
</dbReference>
<dbReference type="InterPro" id="IPR036291">
    <property type="entry name" value="NAD(P)-bd_dom_sf"/>
</dbReference>
<dbReference type="PANTHER" id="PTHR43000">
    <property type="entry name" value="DTDP-D-GLUCOSE 4,6-DEHYDRATASE-RELATED"/>
    <property type="match status" value="1"/>
</dbReference>
<comment type="similarity">
    <text evidence="1">Belongs to the NAD(P)-dependent epimerase/dehydratase family.</text>
</comment>
<comment type="caution">
    <text evidence="3">The sequence shown here is derived from an EMBL/GenBank/DDBJ whole genome shotgun (WGS) entry which is preliminary data.</text>
</comment>
<name>A0A0G0LEL9_9BACT</name>
<dbReference type="AlphaFoldDB" id="A0A0G0LEL9"/>
<reference evidence="3 4" key="1">
    <citation type="journal article" date="2015" name="Nature">
        <title>rRNA introns, odd ribosomes, and small enigmatic genomes across a large radiation of phyla.</title>
        <authorList>
            <person name="Brown C.T."/>
            <person name="Hug L.A."/>
            <person name="Thomas B.C."/>
            <person name="Sharon I."/>
            <person name="Castelle C.J."/>
            <person name="Singh A."/>
            <person name="Wilkins M.J."/>
            <person name="Williams K.H."/>
            <person name="Banfield J.F."/>
        </authorList>
    </citation>
    <scope>NUCLEOTIDE SEQUENCE [LARGE SCALE GENOMIC DNA]</scope>
</reference>
<evidence type="ECO:0000259" key="2">
    <source>
        <dbReference type="Pfam" id="PF01370"/>
    </source>
</evidence>
<evidence type="ECO:0000313" key="3">
    <source>
        <dbReference type="EMBL" id="KKQ90323.1"/>
    </source>
</evidence>